<dbReference type="SUPFAM" id="SSF46785">
    <property type="entry name" value="Winged helix' DNA-binding domain"/>
    <property type="match status" value="1"/>
</dbReference>
<name>A0ABT2CUC8_9BURK</name>
<dbReference type="Gene3D" id="1.10.10.10">
    <property type="entry name" value="Winged helix-like DNA-binding domain superfamily/Winged helix DNA-binding domain"/>
    <property type="match status" value="1"/>
</dbReference>
<dbReference type="InterPro" id="IPR036388">
    <property type="entry name" value="WH-like_DNA-bd_sf"/>
</dbReference>
<dbReference type="Proteomes" id="UP001204621">
    <property type="component" value="Unassembled WGS sequence"/>
</dbReference>
<reference evidence="3 4" key="1">
    <citation type="submission" date="2022-08" db="EMBL/GenBank/DDBJ databases">
        <title>Reclassification of Massilia species as members of the genera Telluria, Duganella, Pseudoduganella, Mokoshia gen. nov. and Zemynaea gen. nov. using orthogonal and non-orthogonal genome-based approaches.</title>
        <authorList>
            <person name="Bowman J.P."/>
        </authorList>
    </citation>
    <scope>NUCLEOTIDE SEQUENCE [LARGE SCALE GENOMIC DNA]</scope>
    <source>
        <strain evidence="3 4">JCM 31606</strain>
    </source>
</reference>
<dbReference type="Pfam" id="PF08279">
    <property type="entry name" value="HTH_11"/>
    <property type="match status" value="1"/>
</dbReference>
<gene>
    <name evidence="3" type="ORF">NX778_05855</name>
</gene>
<evidence type="ECO:0000259" key="2">
    <source>
        <dbReference type="Pfam" id="PF13280"/>
    </source>
</evidence>
<dbReference type="InterPro" id="IPR026881">
    <property type="entry name" value="WYL_dom"/>
</dbReference>
<comment type="caution">
    <text evidence="3">The sequence shown here is derived from an EMBL/GenBank/DDBJ whole genome shotgun (WGS) entry which is preliminary data.</text>
</comment>
<protein>
    <submittedName>
        <fullName evidence="3">YafY family transcriptional regulator</fullName>
    </submittedName>
</protein>
<feature type="domain" description="WYL" evidence="2">
    <location>
        <begin position="140"/>
        <end position="203"/>
    </location>
</feature>
<dbReference type="PROSITE" id="PS52050">
    <property type="entry name" value="WYL"/>
    <property type="match status" value="1"/>
</dbReference>
<organism evidence="3 4">
    <name type="scientific">Massilia terrae</name>
    <dbReference type="NCBI Taxonomy" id="1811224"/>
    <lineage>
        <taxon>Bacteria</taxon>
        <taxon>Pseudomonadati</taxon>
        <taxon>Pseudomonadota</taxon>
        <taxon>Betaproteobacteria</taxon>
        <taxon>Burkholderiales</taxon>
        <taxon>Oxalobacteraceae</taxon>
        <taxon>Telluria group</taxon>
        <taxon>Massilia</taxon>
    </lineage>
</organism>
<dbReference type="PANTHER" id="PTHR34580:SF3">
    <property type="entry name" value="PROTEIN PAFB"/>
    <property type="match status" value="1"/>
</dbReference>
<evidence type="ECO:0000259" key="1">
    <source>
        <dbReference type="Pfam" id="PF08279"/>
    </source>
</evidence>
<keyword evidence="4" id="KW-1185">Reference proteome</keyword>
<accession>A0ABT2CUC8</accession>
<dbReference type="InterPro" id="IPR013196">
    <property type="entry name" value="HTH_11"/>
</dbReference>
<dbReference type="InterPro" id="IPR051534">
    <property type="entry name" value="CBASS_pafABC_assoc_protein"/>
</dbReference>
<dbReference type="PANTHER" id="PTHR34580">
    <property type="match status" value="1"/>
</dbReference>
<evidence type="ECO:0000313" key="4">
    <source>
        <dbReference type="Proteomes" id="UP001204621"/>
    </source>
</evidence>
<sequence>MSRTGRLFQLMDALRGNRRPVTAAALAEKLAVSERTIYRDIQALSQLGAPVEGSAGVGYLLRAGFFLPPLMFDADELEALVLGARWVKHQGDDALADAAKRALAKIATATPSDLRDHMAETSLWVPVGPAGKKTTDQFVRPAREAIRRQCKLRIDYRNENGVQSERTVWPFALAYFQDRRILAAWCELRAANRHFRVDRIAGVHATDERYPRRRHDLLREWRAELGAKEDS</sequence>
<dbReference type="InterPro" id="IPR036390">
    <property type="entry name" value="WH_DNA-bd_sf"/>
</dbReference>
<dbReference type="Pfam" id="PF13280">
    <property type="entry name" value="WYL"/>
    <property type="match status" value="1"/>
</dbReference>
<feature type="domain" description="Helix-turn-helix type 11" evidence="1">
    <location>
        <begin position="6"/>
        <end position="59"/>
    </location>
</feature>
<dbReference type="RefSeq" id="WP_258810727.1">
    <property type="nucleotide sequence ID" value="NZ_JANUGU010000001.1"/>
</dbReference>
<dbReference type="EMBL" id="JANUGU010000001">
    <property type="protein sequence ID" value="MCS0657588.1"/>
    <property type="molecule type" value="Genomic_DNA"/>
</dbReference>
<proteinExistence type="predicted"/>
<evidence type="ECO:0000313" key="3">
    <source>
        <dbReference type="EMBL" id="MCS0657588.1"/>
    </source>
</evidence>